<proteinExistence type="predicted"/>
<accession>A0AAV9GNF8</accession>
<dbReference type="AlphaFoldDB" id="A0AAV9GNF8"/>
<dbReference type="EMBL" id="MU865935">
    <property type="protein sequence ID" value="KAK4449876.1"/>
    <property type="molecule type" value="Genomic_DNA"/>
</dbReference>
<name>A0AAV9GNF8_9PEZI</name>
<protein>
    <submittedName>
        <fullName evidence="1">Uncharacterized protein</fullName>
    </submittedName>
</protein>
<organism evidence="1 2">
    <name type="scientific">Podospora aff. communis PSN243</name>
    <dbReference type="NCBI Taxonomy" id="3040156"/>
    <lineage>
        <taxon>Eukaryota</taxon>
        <taxon>Fungi</taxon>
        <taxon>Dikarya</taxon>
        <taxon>Ascomycota</taxon>
        <taxon>Pezizomycotina</taxon>
        <taxon>Sordariomycetes</taxon>
        <taxon>Sordariomycetidae</taxon>
        <taxon>Sordariales</taxon>
        <taxon>Podosporaceae</taxon>
        <taxon>Podospora</taxon>
    </lineage>
</organism>
<comment type="caution">
    <text evidence="1">The sequence shown here is derived from an EMBL/GenBank/DDBJ whole genome shotgun (WGS) entry which is preliminary data.</text>
</comment>
<evidence type="ECO:0000313" key="2">
    <source>
        <dbReference type="Proteomes" id="UP001321760"/>
    </source>
</evidence>
<reference evidence="1" key="2">
    <citation type="submission" date="2023-05" db="EMBL/GenBank/DDBJ databases">
        <authorList>
            <consortium name="Lawrence Berkeley National Laboratory"/>
            <person name="Steindorff A."/>
            <person name="Hensen N."/>
            <person name="Bonometti L."/>
            <person name="Westerberg I."/>
            <person name="Brannstrom I.O."/>
            <person name="Guillou S."/>
            <person name="Cros-Aarteil S."/>
            <person name="Calhoun S."/>
            <person name="Haridas S."/>
            <person name="Kuo A."/>
            <person name="Mondo S."/>
            <person name="Pangilinan J."/>
            <person name="Riley R."/>
            <person name="Labutti K."/>
            <person name="Andreopoulos B."/>
            <person name="Lipzen A."/>
            <person name="Chen C."/>
            <person name="Yanf M."/>
            <person name="Daum C."/>
            <person name="Ng V."/>
            <person name="Clum A."/>
            <person name="Ohm R."/>
            <person name="Martin F."/>
            <person name="Silar P."/>
            <person name="Natvig D."/>
            <person name="Lalanne C."/>
            <person name="Gautier V."/>
            <person name="Ament-Velasquez S.L."/>
            <person name="Kruys A."/>
            <person name="Hutchinson M.I."/>
            <person name="Powell A.J."/>
            <person name="Barry K."/>
            <person name="Miller A.N."/>
            <person name="Grigoriev I.V."/>
            <person name="Debuchy R."/>
            <person name="Gladieux P."/>
            <person name="Thoren M.H."/>
            <person name="Johannesson H."/>
        </authorList>
    </citation>
    <scope>NUCLEOTIDE SEQUENCE</scope>
    <source>
        <strain evidence="1">PSN243</strain>
    </source>
</reference>
<reference evidence="1" key="1">
    <citation type="journal article" date="2023" name="Mol. Phylogenet. Evol.">
        <title>Genome-scale phylogeny and comparative genomics of the fungal order Sordariales.</title>
        <authorList>
            <person name="Hensen N."/>
            <person name="Bonometti L."/>
            <person name="Westerberg I."/>
            <person name="Brannstrom I.O."/>
            <person name="Guillou S."/>
            <person name="Cros-Aarteil S."/>
            <person name="Calhoun S."/>
            <person name="Haridas S."/>
            <person name="Kuo A."/>
            <person name="Mondo S."/>
            <person name="Pangilinan J."/>
            <person name="Riley R."/>
            <person name="LaButti K."/>
            <person name="Andreopoulos B."/>
            <person name="Lipzen A."/>
            <person name="Chen C."/>
            <person name="Yan M."/>
            <person name="Daum C."/>
            <person name="Ng V."/>
            <person name="Clum A."/>
            <person name="Steindorff A."/>
            <person name="Ohm R.A."/>
            <person name="Martin F."/>
            <person name="Silar P."/>
            <person name="Natvig D.O."/>
            <person name="Lalanne C."/>
            <person name="Gautier V."/>
            <person name="Ament-Velasquez S.L."/>
            <person name="Kruys A."/>
            <person name="Hutchinson M.I."/>
            <person name="Powell A.J."/>
            <person name="Barry K."/>
            <person name="Miller A.N."/>
            <person name="Grigoriev I.V."/>
            <person name="Debuchy R."/>
            <person name="Gladieux P."/>
            <person name="Hiltunen Thoren M."/>
            <person name="Johannesson H."/>
        </authorList>
    </citation>
    <scope>NUCLEOTIDE SEQUENCE</scope>
    <source>
        <strain evidence="1">PSN243</strain>
    </source>
</reference>
<keyword evidence="2" id="KW-1185">Reference proteome</keyword>
<dbReference type="Proteomes" id="UP001321760">
    <property type="component" value="Unassembled WGS sequence"/>
</dbReference>
<gene>
    <name evidence="1" type="ORF">QBC34DRAFT_83900</name>
</gene>
<sequence>MDTKNGYNSVTPLSQTNPSATNPIQILYSISIPCRYHQPGARYFPSRVRVRVQTGKDPPRSYPIGTAVPLFRFPLFCFVFHVSAKCGSPPAAARPRFPTSRVPHGMMIIAVESTSQGPGKWRPRVVAQIGALGGINSGTALGWCDNCRFCFPQRGHSCFWVEPISRMRSDDGVFPGSAVRRIWRLKCKDQAARLGGPGSF</sequence>
<evidence type="ECO:0000313" key="1">
    <source>
        <dbReference type="EMBL" id="KAK4449876.1"/>
    </source>
</evidence>